<dbReference type="InterPro" id="IPR015943">
    <property type="entry name" value="WD40/YVTN_repeat-like_dom_sf"/>
</dbReference>
<dbReference type="PANTHER" id="PTHR22847">
    <property type="entry name" value="WD40 REPEAT PROTEIN"/>
    <property type="match status" value="1"/>
</dbReference>
<dbReference type="PROSITE" id="PS50294">
    <property type="entry name" value="WD_REPEATS_REGION"/>
    <property type="match status" value="3"/>
</dbReference>
<dbReference type="SMART" id="SM00220">
    <property type="entry name" value="S_TKc"/>
    <property type="match status" value="1"/>
</dbReference>
<keyword evidence="2" id="KW-0723">Serine/threonine-protein kinase</keyword>
<evidence type="ECO:0000256" key="1">
    <source>
        <dbReference type="ARBA" id="ARBA00012513"/>
    </source>
</evidence>
<dbReference type="Pfam" id="PF00069">
    <property type="entry name" value="Pkinase"/>
    <property type="match status" value="1"/>
</dbReference>
<dbReference type="SUPFAM" id="SSF50978">
    <property type="entry name" value="WD40 repeat-like"/>
    <property type="match status" value="1"/>
</dbReference>
<evidence type="ECO:0000256" key="6">
    <source>
        <dbReference type="ARBA" id="ARBA00022741"/>
    </source>
</evidence>
<dbReference type="Proteomes" id="UP000324479">
    <property type="component" value="Unassembled WGS sequence"/>
</dbReference>
<evidence type="ECO:0000256" key="9">
    <source>
        <dbReference type="PROSITE-ProRule" id="PRU00221"/>
    </source>
</evidence>
<evidence type="ECO:0000256" key="8">
    <source>
        <dbReference type="ARBA" id="ARBA00022840"/>
    </source>
</evidence>
<dbReference type="InterPro" id="IPR011047">
    <property type="entry name" value="Quinoprotein_ADH-like_sf"/>
</dbReference>
<keyword evidence="8 10" id="KW-0067">ATP-binding</keyword>
<feature type="repeat" description="WD" evidence="9">
    <location>
        <begin position="565"/>
        <end position="606"/>
    </location>
</feature>
<evidence type="ECO:0000259" key="13">
    <source>
        <dbReference type="PROSITE" id="PS50011"/>
    </source>
</evidence>
<dbReference type="SUPFAM" id="SSF56112">
    <property type="entry name" value="Protein kinase-like (PK-like)"/>
    <property type="match status" value="1"/>
</dbReference>
<dbReference type="GO" id="GO:0004674">
    <property type="term" value="F:protein serine/threonine kinase activity"/>
    <property type="evidence" value="ECO:0007669"/>
    <property type="project" value="UniProtKB-KW"/>
</dbReference>
<protein>
    <recommendedName>
        <fullName evidence="1">non-specific serine/threonine protein kinase</fullName>
        <ecNumber evidence="1">2.7.11.1</ecNumber>
    </recommendedName>
</protein>
<feature type="repeat" description="WD" evidence="9">
    <location>
        <begin position="480"/>
        <end position="521"/>
    </location>
</feature>
<dbReference type="PROSITE" id="PS50082">
    <property type="entry name" value="WD_REPEATS_2"/>
    <property type="match status" value="4"/>
</dbReference>
<feature type="repeat" description="WD" evidence="9">
    <location>
        <begin position="533"/>
        <end position="554"/>
    </location>
</feature>
<feature type="binding site" evidence="10">
    <location>
        <position position="137"/>
    </location>
    <ligand>
        <name>ATP</name>
        <dbReference type="ChEBI" id="CHEBI:30616"/>
    </ligand>
</feature>
<keyword evidence="12" id="KW-0812">Transmembrane</keyword>
<dbReference type="Gene3D" id="2.130.10.10">
    <property type="entry name" value="YVTN repeat-like/Quinoprotein amine dehydrogenase"/>
    <property type="match status" value="3"/>
</dbReference>
<evidence type="ECO:0000256" key="7">
    <source>
        <dbReference type="ARBA" id="ARBA00022777"/>
    </source>
</evidence>
<keyword evidence="5" id="KW-0677">Repeat</keyword>
<dbReference type="EMBL" id="VWOX01000007">
    <property type="protein sequence ID" value="KAA5542761.1"/>
    <property type="molecule type" value="Genomic_DNA"/>
</dbReference>
<dbReference type="Pfam" id="PF00400">
    <property type="entry name" value="WD40"/>
    <property type="match status" value="3"/>
</dbReference>
<evidence type="ECO:0000256" key="3">
    <source>
        <dbReference type="ARBA" id="ARBA00022574"/>
    </source>
</evidence>
<proteinExistence type="predicted"/>
<dbReference type="Pfam" id="PF13360">
    <property type="entry name" value="PQQ_2"/>
    <property type="match status" value="1"/>
</dbReference>
<feature type="domain" description="Protein kinase" evidence="13">
    <location>
        <begin position="108"/>
        <end position="365"/>
    </location>
</feature>
<dbReference type="SUPFAM" id="SSF50998">
    <property type="entry name" value="Quinoprotein alcohol dehydrogenase-like"/>
    <property type="match status" value="1"/>
</dbReference>
<dbReference type="GO" id="GO:0005524">
    <property type="term" value="F:ATP binding"/>
    <property type="evidence" value="ECO:0007669"/>
    <property type="project" value="UniProtKB-UniRule"/>
</dbReference>
<evidence type="ECO:0000256" key="5">
    <source>
        <dbReference type="ARBA" id="ARBA00022737"/>
    </source>
</evidence>
<evidence type="ECO:0000313" key="15">
    <source>
        <dbReference type="Proteomes" id="UP000324479"/>
    </source>
</evidence>
<dbReference type="PROSITE" id="PS00107">
    <property type="entry name" value="PROTEIN_KINASE_ATP"/>
    <property type="match status" value="1"/>
</dbReference>
<dbReference type="InterPro" id="IPR008271">
    <property type="entry name" value="Ser/Thr_kinase_AS"/>
</dbReference>
<keyword evidence="6 10" id="KW-0547">Nucleotide-binding</keyword>
<dbReference type="InterPro" id="IPR011009">
    <property type="entry name" value="Kinase-like_dom_sf"/>
</dbReference>
<dbReference type="PANTHER" id="PTHR22847:SF637">
    <property type="entry name" value="WD REPEAT DOMAIN 5B"/>
    <property type="match status" value="1"/>
</dbReference>
<dbReference type="PROSITE" id="PS50011">
    <property type="entry name" value="PROTEIN_KINASE_DOM"/>
    <property type="match status" value="1"/>
</dbReference>
<evidence type="ECO:0000313" key="14">
    <source>
        <dbReference type="EMBL" id="KAA5542761.1"/>
    </source>
</evidence>
<dbReference type="InterPro" id="IPR002372">
    <property type="entry name" value="PQQ_rpt_dom"/>
</dbReference>
<keyword evidence="12" id="KW-0472">Membrane</keyword>
<evidence type="ECO:0000256" key="4">
    <source>
        <dbReference type="ARBA" id="ARBA00022679"/>
    </source>
</evidence>
<keyword evidence="12" id="KW-1133">Transmembrane helix</keyword>
<feature type="region of interest" description="Disordered" evidence="11">
    <location>
        <begin position="1"/>
        <end position="37"/>
    </location>
</feature>
<comment type="caution">
    <text evidence="14">The sequence shown here is derived from an EMBL/GenBank/DDBJ whole genome shotgun (WGS) entry which is preliminary data.</text>
</comment>
<dbReference type="Gene3D" id="3.30.200.20">
    <property type="entry name" value="Phosphorylase Kinase, domain 1"/>
    <property type="match status" value="1"/>
</dbReference>
<evidence type="ECO:0000256" key="12">
    <source>
        <dbReference type="SAM" id="Phobius"/>
    </source>
</evidence>
<gene>
    <name evidence="14" type="ORF">FYK55_14675</name>
</gene>
<keyword evidence="15" id="KW-1185">Reference proteome</keyword>
<dbReference type="InterPro" id="IPR000719">
    <property type="entry name" value="Prot_kinase_dom"/>
</dbReference>
<organism evidence="14 15">
    <name type="scientific">Roseiconus nitratireducens</name>
    <dbReference type="NCBI Taxonomy" id="2605748"/>
    <lineage>
        <taxon>Bacteria</taxon>
        <taxon>Pseudomonadati</taxon>
        <taxon>Planctomycetota</taxon>
        <taxon>Planctomycetia</taxon>
        <taxon>Pirellulales</taxon>
        <taxon>Pirellulaceae</taxon>
        <taxon>Roseiconus</taxon>
    </lineage>
</organism>
<dbReference type="InterPro" id="IPR036322">
    <property type="entry name" value="WD40_repeat_dom_sf"/>
</dbReference>
<name>A0A5M6D5J7_9BACT</name>
<dbReference type="InterPro" id="IPR017441">
    <property type="entry name" value="Protein_kinase_ATP_BS"/>
</dbReference>
<evidence type="ECO:0000256" key="11">
    <source>
        <dbReference type="SAM" id="MobiDB-lite"/>
    </source>
</evidence>
<sequence>MSPTATKIRSSWRHRPGATQNAASDSPWPPKRHGMSSVCPNCKRTIADEETVISVDDPEDRSVTKQVRTCPDCGAYLSLDQIDGLEFPTQAQFPTQAESLTSDEFAHFRLIQMLGKGGFGTVWLAEDLQLDRQIALKLPSFKRPDMGNLIREAKTAAKLQHPNIVSIHQVGESAGQVYIVCEYIKGMDLRALLSKGTPPIAQSVELLRGIAKGLQHAHEHNIVHRDMKPGNVLVDDAGTPLVTDFGLAKRIDIDESISSRGRIIGTVMYMAPEQASGDSDQVDRRADLYALGVMMYEMLTGERPYRGNVQAVLHDKVNEDPAPLRRLLPSVPRDLETICLKCLQRSPARRYESAGEFIAELDRYTRGEPIEARPVSSLEYAWRWCTRNRMVSGLAALLFASLIIGLASTTTFWWQATQQAEKARRALYASRMALATYYLGRGDITTARSSLDEFLTPELAHLRAFEWYYLDSQLRRFKPTAQHGNLIHDVAMSREGDWYASVGDDRNLRIWETETGKVLREIPARIGRWQAAAVSPRDNQLAAGSKDGSVYVWDAVGDAQRPPRVIQHGRGVSRLVYSQDGRRLFSAADTGAVRVWDTKDFKLISEIPTGKDGLVCLAVSADGATLVVVGSGGMIRAWEVDTRAKICTIEAGQRVEAVAMRADASQFVTGSYSGMLAIFDTKTGSRRQESDTDYGWITDLDFLDDSPIIALLTSGGETVFFDTEEFSQRNMISTHDRAGGRLAVSKDGRTLVVGSRNGMIAAIDSSDFRSSYVMNLGRPVRTVRVVSDRVFVASGTDGSVQWMDLDKRAIRPLEPPSDAGVAEIACSQTAALIAIHRPNGQVDVLDASGTPLRSIQVGAGYPVQIAFSNAGDRLLIAKNATTLLMYDMDPDQEPLLSNRTTITAPPSDGVIRDVCFSHDDSVVAVAWDEGHVRFFETDSGQWRAKALTFDDLPVSLAFQSDALAVGLRDGDIACFDSKSGKERWRSKAHIGHLNMVVAIPGSAAFASVGRDRSLYIWDALSGDLRTGLLGHRHQVFSVDATADGNALVTSGLKGDVRLWASRED</sequence>
<dbReference type="FunFam" id="1.10.510.10:FF:000021">
    <property type="entry name" value="Serine/threonine protein kinase"/>
    <property type="match status" value="1"/>
</dbReference>
<dbReference type="PROSITE" id="PS00108">
    <property type="entry name" value="PROTEIN_KINASE_ST"/>
    <property type="match status" value="1"/>
</dbReference>
<reference evidence="14 15" key="1">
    <citation type="submission" date="2019-08" db="EMBL/GenBank/DDBJ databases">
        <authorList>
            <person name="Dhanesh K."/>
            <person name="Kumar G."/>
            <person name="Sasikala C."/>
            <person name="Venkata Ramana C."/>
        </authorList>
    </citation>
    <scope>NUCLEOTIDE SEQUENCE [LARGE SCALE GENOMIC DNA]</scope>
    <source>
        <strain evidence="14 15">JC645</strain>
    </source>
</reference>
<dbReference type="EC" id="2.7.11.1" evidence="1"/>
<dbReference type="Gene3D" id="1.10.510.10">
    <property type="entry name" value="Transferase(Phosphotransferase) domain 1"/>
    <property type="match status" value="1"/>
</dbReference>
<evidence type="ECO:0000256" key="2">
    <source>
        <dbReference type="ARBA" id="ARBA00022527"/>
    </source>
</evidence>
<evidence type="ECO:0000256" key="10">
    <source>
        <dbReference type="PROSITE-ProRule" id="PRU10141"/>
    </source>
</evidence>
<feature type="transmembrane region" description="Helical" evidence="12">
    <location>
        <begin position="393"/>
        <end position="414"/>
    </location>
</feature>
<accession>A0A5M6D5J7</accession>
<keyword evidence="4" id="KW-0808">Transferase</keyword>
<dbReference type="InterPro" id="IPR001680">
    <property type="entry name" value="WD40_rpt"/>
</dbReference>
<keyword evidence="3 9" id="KW-0853">WD repeat</keyword>
<dbReference type="CDD" id="cd14014">
    <property type="entry name" value="STKc_PknB_like"/>
    <property type="match status" value="1"/>
</dbReference>
<dbReference type="SMART" id="SM00320">
    <property type="entry name" value="WD40"/>
    <property type="match status" value="12"/>
</dbReference>
<keyword evidence="7 14" id="KW-0418">Kinase</keyword>
<dbReference type="AlphaFoldDB" id="A0A5M6D5J7"/>
<feature type="repeat" description="WD" evidence="9">
    <location>
        <begin position="1028"/>
        <end position="1064"/>
    </location>
</feature>